<name>A0AAW2EK66_9HYME</name>
<keyword evidence="3" id="KW-1185">Reference proteome</keyword>
<organism evidence="2 3">
    <name type="scientific">Cardiocondyla obscurior</name>
    <dbReference type="NCBI Taxonomy" id="286306"/>
    <lineage>
        <taxon>Eukaryota</taxon>
        <taxon>Metazoa</taxon>
        <taxon>Ecdysozoa</taxon>
        <taxon>Arthropoda</taxon>
        <taxon>Hexapoda</taxon>
        <taxon>Insecta</taxon>
        <taxon>Pterygota</taxon>
        <taxon>Neoptera</taxon>
        <taxon>Endopterygota</taxon>
        <taxon>Hymenoptera</taxon>
        <taxon>Apocrita</taxon>
        <taxon>Aculeata</taxon>
        <taxon>Formicoidea</taxon>
        <taxon>Formicidae</taxon>
        <taxon>Myrmicinae</taxon>
        <taxon>Cardiocondyla</taxon>
    </lineage>
</organism>
<comment type="caution">
    <text evidence="2">The sequence shown here is derived from an EMBL/GenBank/DDBJ whole genome shotgun (WGS) entry which is preliminary data.</text>
</comment>
<dbReference type="AlphaFoldDB" id="A0AAW2EK66"/>
<evidence type="ECO:0000256" key="1">
    <source>
        <dbReference type="SAM" id="MobiDB-lite"/>
    </source>
</evidence>
<gene>
    <name evidence="2" type="ORF">PUN28_017079</name>
</gene>
<dbReference type="Proteomes" id="UP001430953">
    <property type="component" value="Unassembled WGS sequence"/>
</dbReference>
<accession>A0AAW2EK66</accession>
<proteinExistence type="predicted"/>
<protein>
    <submittedName>
        <fullName evidence="2">Uncharacterized protein</fullName>
    </submittedName>
</protein>
<sequence length="88" mass="9678">MQSGKGGTDGRGEERGEKAATTGCARRTSIFSLLRTPRLVYLSSARRRDDGNTPLLRHASLRGFLINYYELVSRNVNAARSMTKCLGS</sequence>
<evidence type="ECO:0000313" key="2">
    <source>
        <dbReference type="EMBL" id="KAL0104121.1"/>
    </source>
</evidence>
<feature type="compositionally biased region" description="Basic and acidic residues" evidence="1">
    <location>
        <begin position="8"/>
        <end position="18"/>
    </location>
</feature>
<dbReference type="EMBL" id="JADYXP020000020">
    <property type="protein sequence ID" value="KAL0104121.1"/>
    <property type="molecule type" value="Genomic_DNA"/>
</dbReference>
<reference evidence="2 3" key="1">
    <citation type="submission" date="2023-03" db="EMBL/GenBank/DDBJ databases">
        <title>High recombination rates correlate with genetic variation in Cardiocondyla obscurior ants.</title>
        <authorList>
            <person name="Errbii M."/>
        </authorList>
    </citation>
    <scope>NUCLEOTIDE SEQUENCE [LARGE SCALE GENOMIC DNA]</scope>
    <source>
        <strain evidence="2">Alpha-2009</strain>
        <tissue evidence="2">Whole body</tissue>
    </source>
</reference>
<evidence type="ECO:0000313" key="3">
    <source>
        <dbReference type="Proteomes" id="UP001430953"/>
    </source>
</evidence>
<feature type="region of interest" description="Disordered" evidence="1">
    <location>
        <begin position="1"/>
        <end position="23"/>
    </location>
</feature>